<evidence type="ECO:0000313" key="4">
    <source>
        <dbReference type="EMBL" id="MBL0888512.1"/>
    </source>
</evidence>
<dbReference type="RefSeq" id="WP_201850697.1">
    <property type="nucleotide sequence ID" value="NZ_JABBYC010000060.1"/>
</dbReference>
<evidence type="ECO:0000256" key="2">
    <source>
        <dbReference type="ARBA" id="ARBA00022553"/>
    </source>
</evidence>
<proteinExistence type="predicted"/>
<dbReference type="EMBL" id="JABBYC010000060">
    <property type="protein sequence ID" value="MBL0888512.1"/>
    <property type="molecule type" value="Genomic_DNA"/>
</dbReference>
<gene>
    <name evidence="4" type="ORF">HGK34_19900</name>
</gene>
<accession>A0ABS1LSP1</accession>
<feature type="domain" description="Carrier" evidence="3">
    <location>
        <begin position="4"/>
        <end position="81"/>
    </location>
</feature>
<evidence type="ECO:0000313" key="5">
    <source>
        <dbReference type="Proteomes" id="UP000675409"/>
    </source>
</evidence>
<protein>
    <submittedName>
        <fullName evidence="4">Acyl carrier protein</fullName>
    </submittedName>
</protein>
<evidence type="ECO:0000259" key="3">
    <source>
        <dbReference type="PROSITE" id="PS50075"/>
    </source>
</evidence>
<organism evidence="4 5">
    <name type="scientific">Myceligenerans indicum</name>
    <dbReference type="NCBI Taxonomy" id="2593663"/>
    <lineage>
        <taxon>Bacteria</taxon>
        <taxon>Bacillati</taxon>
        <taxon>Actinomycetota</taxon>
        <taxon>Actinomycetes</taxon>
        <taxon>Micrococcales</taxon>
        <taxon>Promicromonosporaceae</taxon>
        <taxon>Myceligenerans</taxon>
    </lineage>
</organism>
<comment type="caution">
    <text evidence="4">The sequence shown here is derived from an EMBL/GenBank/DDBJ whole genome shotgun (WGS) entry which is preliminary data.</text>
</comment>
<name>A0ABS1LSP1_9MICO</name>
<keyword evidence="2" id="KW-0597">Phosphoprotein</keyword>
<evidence type="ECO:0000256" key="1">
    <source>
        <dbReference type="ARBA" id="ARBA00022450"/>
    </source>
</evidence>
<dbReference type="Pfam" id="PF00550">
    <property type="entry name" value="PP-binding"/>
    <property type="match status" value="1"/>
</dbReference>
<dbReference type="Proteomes" id="UP000675409">
    <property type="component" value="Unassembled WGS sequence"/>
</dbReference>
<keyword evidence="1" id="KW-0596">Phosphopantetheine</keyword>
<dbReference type="InterPro" id="IPR009081">
    <property type="entry name" value="PP-bd_ACP"/>
</dbReference>
<dbReference type="PROSITE" id="PS50075">
    <property type="entry name" value="CARRIER"/>
    <property type="match status" value="1"/>
</dbReference>
<dbReference type="InterPro" id="IPR020806">
    <property type="entry name" value="PKS_PP-bd"/>
</dbReference>
<dbReference type="InterPro" id="IPR036736">
    <property type="entry name" value="ACP-like_sf"/>
</dbReference>
<dbReference type="SUPFAM" id="SSF47336">
    <property type="entry name" value="ACP-like"/>
    <property type="match status" value="1"/>
</dbReference>
<keyword evidence="5" id="KW-1185">Reference proteome</keyword>
<dbReference type="Gene3D" id="1.10.1200.10">
    <property type="entry name" value="ACP-like"/>
    <property type="match status" value="1"/>
</dbReference>
<reference evidence="4 5" key="1">
    <citation type="journal article" date="2021" name="Arch. Microbiol.">
        <title>Myceligenerans indicum sp. nov., an actinobacterium isolated from mangrove sediment of Sundarbans, India.</title>
        <authorList>
            <person name="Asha K."/>
            <person name="Bhadury P."/>
        </authorList>
    </citation>
    <scope>NUCLEOTIDE SEQUENCE [LARGE SCALE GENOMIC DNA]</scope>
    <source>
        <strain evidence="4 5">I2</strain>
    </source>
</reference>
<dbReference type="SMART" id="SM00823">
    <property type="entry name" value="PKS_PP"/>
    <property type="match status" value="1"/>
</dbReference>
<sequence>MQHRNAPEIQRWLVEKIAVRAEMKPADVKTDQYFDEFELDSTEALVLAGELEEWLGFEIPPTALWYYPTIEQLAEHVAEEVAAR</sequence>